<comment type="pathway">
    <text evidence="2">Glycolipid biosynthesis; glycosylphosphatidylinositol-anchor biosynthesis.</text>
</comment>
<feature type="transmembrane region" description="Helical" evidence="10">
    <location>
        <begin position="21"/>
        <end position="43"/>
    </location>
</feature>
<evidence type="ECO:0000256" key="6">
    <source>
        <dbReference type="ARBA" id="ARBA00022692"/>
    </source>
</evidence>
<evidence type="ECO:0000256" key="5">
    <source>
        <dbReference type="ARBA" id="ARBA00022679"/>
    </source>
</evidence>
<evidence type="ECO:0000256" key="3">
    <source>
        <dbReference type="ARBA" id="ARBA00022502"/>
    </source>
</evidence>
<evidence type="ECO:0000256" key="10">
    <source>
        <dbReference type="SAM" id="Phobius"/>
    </source>
</evidence>
<dbReference type="EMBL" id="JAVREN010000068">
    <property type="protein sequence ID" value="MDT0310399.1"/>
    <property type="molecule type" value="Genomic_DNA"/>
</dbReference>
<feature type="transmembrane region" description="Helical" evidence="10">
    <location>
        <begin position="354"/>
        <end position="373"/>
    </location>
</feature>
<keyword evidence="3" id="KW-0337">GPI-anchor biosynthesis</keyword>
<protein>
    <submittedName>
        <fullName evidence="11">Mannosyltransferase family protein</fullName>
    </submittedName>
</protein>
<feature type="transmembrane region" description="Helical" evidence="10">
    <location>
        <begin position="220"/>
        <end position="240"/>
    </location>
</feature>
<evidence type="ECO:0000256" key="4">
    <source>
        <dbReference type="ARBA" id="ARBA00022676"/>
    </source>
</evidence>
<evidence type="ECO:0000256" key="1">
    <source>
        <dbReference type="ARBA" id="ARBA00004477"/>
    </source>
</evidence>
<keyword evidence="12" id="KW-1185">Reference proteome</keyword>
<feature type="transmembrane region" description="Helical" evidence="10">
    <location>
        <begin position="178"/>
        <end position="208"/>
    </location>
</feature>
<gene>
    <name evidence="11" type="ORF">RM780_26125</name>
</gene>
<keyword evidence="4 11" id="KW-0328">Glycosyltransferase</keyword>
<keyword evidence="9 10" id="KW-0472">Membrane</keyword>
<feature type="transmembrane region" description="Helical" evidence="10">
    <location>
        <begin position="107"/>
        <end position="127"/>
    </location>
</feature>
<keyword evidence="6 10" id="KW-0812">Transmembrane</keyword>
<feature type="transmembrane region" description="Helical" evidence="10">
    <location>
        <begin position="279"/>
        <end position="300"/>
    </location>
</feature>
<sequence>MAAPATARRAPRPALPRRAAPALLAFAGVRLLGVVVLALWSSAPEKDALHLLSRRWDSVWYASIAEDGYGRTVRAADGGLHSDLAFFPLLPWLERLLGWLTPLSAPHAGLVIAASASLAAALALYAIGESLHGPRAGTLLALLWALTPVSVVQSMAYTESLFTALAAWSLYAVLTGRWVAAGLLCAAAGLTRPAGLAVVAALAVAAAVAAARGEGAGRRMWAGVALAPLGWAGYVAWVGARTGGPLGYLDVQRDWGNGFDGGVAFARFVAGRLAGPTPLAGVGLCAGVVLLAWVCALLVRTRPPLPLLVYSGVLVVLAVCAAGYFGSKPRLLLPAFPLLLPAAVALARARAWAVALTAGGLAAGAAVYGAVWLTGTGPP</sequence>
<dbReference type="PANTHER" id="PTHR12468">
    <property type="entry name" value="GPI MANNOSYLTRANSFERASE 2"/>
    <property type="match status" value="1"/>
</dbReference>
<feature type="transmembrane region" description="Helical" evidence="10">
    <location>
        <begin position="331"/>
        <end position="347"/>
    </location>
</feature>
<proteinExistence type="predicted"/>
<organism evidence="11 12">
    <name type="scientific">Streptomyces boetiae</name>
    <dbReference type="NCBI Taxonomy" id="3075541"/>
    <lineage>
        <taxon>Bacteria</taxon>
        <taxon>Bacillati</taxon>
        <taxon>Actinomycetota</taxon>
        <taxon>Actinomycetes</taxon>
        <taxon>Kitasatosporales</taxon>
        <taxon>Streptomycetaceae</taxon>
        <taxon>Streptomyces</taxon>
    </lineage>
</organism>
<name>A0ABU2LFM7_9ACTN</name>
<accession>A0ABU2LFM7</accession>
<reference evidence="12" key="1">
    <citation type="submission" date="2023-07" db="EMBL/GenBank/DDBJ databases">
        <title>30 novel species of actinomycetes from the DSMZ collection.</title>
        <authorList>
            <person name="Nouioui I."/>
        </authorList>
    </citation>
    <scope>NUCLEOTIDE SEQUENCE [LARGE SCALE GENOMIC DNA]</scope>
    <source>
        <strain evidence="12">DSM 44917</strain>
    </source>
</reference>
<evidence type="ECO:0000256" key="2">
    <source>
        <dbReference type="ARBA" id="ARBA00004687"/>
    </source>
</evidence>
<keyword evidence="5" id="KW-0808">Transferase</keyword>
<dbReference type="InterPro" id="IPR007315">
    <property type="entry name" value="PIG-V/Gpi18"/>
</dbReference>
<dbReference type="Proteomes" id="UP001183388">
    <property type="component" value="Unassembled WGS sequence"/>
</dbReference>
<dbReference type="Pfam" id="PF04188">
    <property type="entry name" value="Mannosyl_trans2"/>
    <property type="match status" value="1"/>
</dbReference>
<dbReference type="RefSeq" id="WP_311633366.1">
    <property type="nucleotide sequence ID" value="NZ_JAVREN010000068.1"/>
</dbReference>
<evidence type="ECO:0000256" key="8">
    <source>
        <dbReference type="ARBA" id="ARBA00022989"/>
    </source>
</evidence>
<comment type="subcellular location">
    <subcellularLocation>
        <location evidence="1">Endoplasmic reticulum membrane</location>
        <topology evidence="1">Multi-pass membrane protein</topology>
    </subcellularLocation>
</comment>
<evidence type="ECO:0000256" key="7">
    <source>
        <dbReference type="ARBA" id="ARBA00022824"/>
    </source>
</evidence>
<evidence type="ECO:0000313" key="11">
    <source>
        <dbReference type="EMBL" id="MDT0310399.1"/>
    </source>
</evidence>
<evidence type="ECO:0000256" key="9">
    <source>
        <dbReference type="ARBA" id="ARBA00023136"/>
    </source>
</evidence>
<keyword evidence="7" id="KW-0256">Endoplasmic reticulum</keyword>
<comment type="caution">
    <text evidence="11">The sequence shown here is derived from an EMBL/GenBank/DDBJ whole genome shotgun (WGS) entry which is preliminary data.</text>
</comment>
<dbReference type="PANTHER" id="PTHR12468:SF2">
    <property type="entry name" value="GPI MANNOSYLTRANSFERASE 2"/>
    <property type="match status" value="1"/>
</dbReference>
<keyword evidence="8 10" id="KW-1133">Transmembrane helix</keyword>
<dbReference type="GO" id="GO:0016757">
    <property type="term" value="F:glycosyltransferase activity"/>
    <property type="evidence" value="ECO:0007669"/>
    <property type="project" value="UniProtKB-KW"/>
</dbReference>
<feature type="transmembrane region" description="Helical" evidence="10">
    <location>
        <begin position="307"/>
        <end position="325"/>
    </location>
</feature>
<evidence type="ECO:0000313" key="12">
    <source>
        <dbReference type="Proteomes" id="UP001183388"/>
    </source>
</evidence>
<feature type="transmembrane region" description="Helical" evidence="10">
    <location>
        <begin position="139"/>
        <end position="158"/>
    </location>
</feature>